<dbReference type="SUPFAM" id="SSF143081">
    <property type="entry name" value="BB1717-like"/>
    <property type="match status" value="1"/>
</dbReference>
<keyword evidence="5" id="KW-0190">Covalent protein-DNA linkage</keyword>
<dbReference type="PANTHER" id="PTHR13604:SF0">
    <property type="entry name" value="ABASIC SITE PROCESSING PROTEIN HMCES"/>
    <property type="match status" value="1"/>
</dbReference>
<accession>A0ABW7HKY2</accession>
<evidence type="ECO:0000256" key="8">
    <source>
        <dbReference type="RuleBase" id="RU364100"/>
    </source>
</evidence>
<evidence type="ECO:0000256" key="2">
    <source>
        <dbReference type="ARBA" id="ARBA00022670"/>
    </source>
</evidence>
<reference evidence="9 10" key="1">
    <citation type="submission" date="2024-08" db="EMBL/GenBank/DDBJ databases">
        <authorList>
            <person name="Lu H."/>
        </authorList>
    </citation>
    <scope>NUCLEOTIDE SEQUENCE [LARGE SCALE GENOMIC DNA]</scope>
    <source>
        <strain evidence="9 10">BYS78W</strain>
    </source>
</reference>
<proteinExistence type="inferred from homology"/>
<keyword evidence="6" id="KW-0238">DNA-binding</keyword>
<dbReference type="EC" id="3.4.-.-" evidence="8"/>
<keyword evidence="2 8" id="KW-0645">Protease</keyword>
<evidence type="ECO:0000256" key="5">
    <source>
        <dbReference type="ARBA" id="ARBA00023124"/>
    </source>
</evidence>
<dbReference type="Pfam" id="PF02586">
    <property type="entry name" value="SRAP"/>
    <property type="match status" value="1"/>
</dbReference>
<dbReference type="Proteomes" id="UP001606134">
    <property type="component" value="Unassembled WGS sequence"/>
</dbReference>
<evidence type="ECO:0000256" key="4">
    <source>
        <dbReference type="ARBA" id="ARBA00022801"/>
    </source>
</evidence>
<evidence type="ECO:0000313" key="10">
    <source>
        <dbReference type="Proteomes" id="UP001606134"/>
    </source>
</evidence>
<comment type="caution">
    <text evidence="9">The sequence shown here is derived from an EMBL/GenBank/DDBJ whole genome shotgun (WGS) entry which is preliminary data.</text>
</comment>
<gene>
    <name evidence="9" type="ORF">ACG04R_28035</name>
</gene>
<evidence type="ECO:0000313" key="9">
    <source>
        <dbReference type="EMBL" id="MFG6490545.1"/>
    </source>
</evidence>
<keyword evidence="7" id="KW-0456">Lyase</keyword>
<evidence type="ECO:0000256" key="6">
    <source>
        <dbReference type="ARBA" id="ARBA00023125"/>
    </source>
</evidence>
<dbReference type="PANTHER" id="PTHR13604">
    <property type="entry name" value="DC12-RELATED"/>
    <property type="match status" value="1"/>
</dbReference>
<keyword evidence="4 8" id="KW-0378">Hydrolase</keyword>
<dbReference type="Gene3D" id="3.90.1680.10">
    <property type="entry name" value="SOS response associated peptidase-like"/>
    <property type="match status" value="1"/>
</dbReference>
<evidence type="ECO:0000256" key="1">
    <source>
        <dbReference type="ARBA" id="ARBA00008136"/>
    </source>
</evidence>
<evidence type="ECO:0000256" key="7">
    <source>
        <dbReference type="ARBA" id="ARBA00023239"/>
    </source>
</evidence>
<keyword evidence="10" id="KW-1185">Reference proteome</keyword>
<organism evidence="9 10">
    <name type="scientific">Pelomonas candidula</name>
    <dbReference type="NCBI Taxonomy" id="3299025"/>
    <lineage>
        <taxon>Bacteria</taxon>
        <taxon>Pseudomonadati</taxon>
        <taxon>Pseudomonadota</taxon>
        <taxon>Betaproteobacteria</taxon>
        <taxon>Burkholderiales</taxon>
        <taxon>Sphaerotilaceae</taxon>
        <taxon>Roseateles</taxon>
    </lineage>
</organism>
<dbReference type="EMBL" id="JBIGIC010000027">
    <property type="protein sequence ID" value="MFG6490545.1"/>
    <property type="molecule type" value="Genomic_DNA"/>
</dbReference>
<name>A0ABW7HKY2_9BURK</name>
<dbReference type="RefSeq" id="WP_394417981.1">
    <property type="nucleotide sequence ID" value="NZ_JBIGIC010000027.1"/>
</dbReference>
<dbReference type="InterPro" id="IPR036590">
    <property type="entry name" value="SRAP-like"/>
</dbReference>
<dbReference type="InterPro" id="IPR003738">
    <property type="entry name" value="SRAP"/>
</dbReference>
<sequence length="266" mass="29187">MRSHLEPVTDASRLLAAFGVALPIDVQLEPADGADALALFIVPAEHPSSGALGDVNVGRFGLLPGAALDAGMATQTRHCRVETMKSNPTFRQSWWSGWRCVIPVERLSQWSHASGQPAMWHIGRTDEQPMGLAGLWSAWTSPAGETQLSFCVLTVSGEGHALFDRLNPPGHDRRMPVILPAEAQRPWLHGTGAQAERLLVRFPAEQLQASPQEPANWPSRLAWPDEGDLFADEWWPAVAEAPRRKRVVVRRRAPDVPMPITGDLFA</sequence>
<protein>
    <recommendedName>
        <fullName evidence="8">Abasic site processing protein</fullName>
        <ecNumber evidence="8">3.4.-.-</ecNumber>
    </recommendedName>
</protein>
<keyword evidence="3" id="KW-0227">DNA damage</keyword>
<evidence type="ECO:0000256" key="3">
    <source>
        <dbReference type="ARBA" id="ARBA00022763"/>
    </source>
</evidence>
<comment type="similarity">
    <text evidence="1 8">Belongs to the SOS response-associated peptidase family.</text>
</comment>